<dbReference type="Proteomes" id="UP000807342">
    <property type="component" value="Unassembled WGS sequence"/>
</dbReference>
<dbReference type="GO" id="GO:0016491">
    <property type="term" value="F:oxidoreductase activity"/>
    <property type="evidence" value="ECO:0007669"/>
    <property type="project" value="UniProtKB-KW"/>
</dbReference>
<dbReference type="AlphaFoldDB" id="A0A9P6BW48"/>
<dbReference type="Pfam" id="PF13640">
    <property type="entry name" value="2OG-FeII_Oxy_3"/>
    <property type="match status" value="1"/>
</dbReference>
<gene>
    <name evidence="3" type="ORF">P691DRAFT_780089</name>
</gene>
<evidence type="ECO:0000259" key="2">
    <source>
        <dbReference type="PROSITE" id="PS51471"/>
    </source>
</evidence>
<dbReference type="InterPro" id="IPR044862">
    <property type="entry name" value="Pro_4_hyd_alph_FE2OG_OXY"/>
</dbReference>
<comment type="caution">
    <text evidence="3">The sequence shown here is derived from an EMBL/GenBank/DDBJ whole genome shotgun (WGS) entry which is preliminary data.</text>
</comment>
<dbReference type="Gene3D" id="2.60.120.620">
    <property type="entry name" value="q2cbj1_9rhob like domain"/>
    <property type="match status" value="1"/>
</dbReference>
<comment type="similarity">
    <text evidence="1">Belongs to the iron/ascorbate-dependent oxidoreductase family.</text>
</comment>
<sequence>MSDTIQKLRQILASQEKYHEPWASGVVTLSGSESTLFFKCRDNTARYIKFPSVNDADIMALLDACDPATFGRGPENVLDETYRKAWKLDEGDFSWCFNPDSGKFVGRLAQGLCPWDPMNKGIRAEPYKLNVYGQGGFFKNHKDTPHAENMFGSLVFVLPIEHQGGNLLLRHRDREFKFDAPGLLKDSPPLSAAYVAFYSDVEHEVLEVTSGHRITITFNLYYDPFRTAPVLPEAKLKIPENPFTTVLRDYFRDAAFIRNHNYLGFGLEYAYPKRADEYDTWKHLPCLKGPDAFLYSMLSDLGLKPSLRYLYRSEYGECDIWVMLTKVQPGRDNDEASYNTELRYLLNKGSDAHIVWFDGSEGEGDPDGSKSKVKEDHPWMRVYAKDKKYYDSKTISVDWVTQPSSNLTGRTEWVELGNEPAQEIYYYYVCIIVDVNQVPCPPLLL</sequence>
<feature type="domain" description="Fe2OG dioxygenase" evidence="2">
    <location>
        <begin position="123"/>
        <end position="222"/>
    </location>
</feature>
<keyword evidence="1" id="KW-0479">Metal-binding</keyword>
<dbReference type="PANTHER" id="PTHR33099:SF14">
    <property type="entry name" value="PROLYL 4-HYDROXYLASE ALPHA SUBUNIT FE(2+) 2OG DIOXYGENASE DOMAIN-CONTAINING PROTEIN"/>
    <property type="match status" value="1"/>
</dbReference>
<protein>
    <recommendedName>
        <fullName evidence="2">Fe2OG dioxygenase domain-containing protein</fullName>
    </recommendedName>
</protein>
<dbReference type="EMBL" id="MU152552">
    <property type="protein sequence ID" value="KAF9440409.1"/>
    <property type="molecule type" value="Genomic_DNA"/>
</dbReference>
<evidence type="ECO:0000313" key="3">
    <source>
        <dbReference type="EMBL" id="KAF9440409.1"/>
    </source>
</evidence>
<keyword evidence="4" id="KW-1185">Reference proteome</keyword>
<proteinExistence type="inferred from homology"/>
<evidence type="ECO:0000256" key="1">
    <source>
        <dbReference type="RuleBase" id="RU003682"/>
    </source>
</evidence>
<dbReference type="InterPro" id="IPR005123">
    <property type="entry name" value="Oxoglu/Fe-dep_dioxygenase_dom"/>
</dbReference>
<keyword evidence="1" id="KW-0560">Oxidoreductase</keyword>
<evidence type="ECO:0000313" key="4">
    <source>
        <dbReference type="Proteomes" id="UP000807342"/>
    </source>
</evidence>
<dbReference type="OrthoDB" id="27483at2759"/>
<accession>A0A9P6BW48</accession>
<dbReference type="PANTHER" id="PTHR33099">
    <property type="entry name" value="FE2OG DIOXYGENASE DOMAIN-CONTAINING PROTEIN"/>
    <property type="match status" value="1"/>
</dbReference>
<dbReference type="PROSITE" id="PS51471">
    <property type="entry name" value="FE2OG_OXY"/>
    <property type="match status" value="1"/>
</dbReference>
<organism evidence="3 4">
    <name type="scientific">Macrolepiota fuliginosa MF-IS2</name>
    <dbReference type="NCBI Taxonomy" id="1400762"/>
    <lineage>
        <taxon>Eukaryota</taxon>
        <taxon>Fungi</taxon>
        <taxon>Dikarya</taxon>
        <taxon>Basidiomycota</taxon>
        <taxon>Agaricomycotina</taxon>
        <taxon>Agaricomycetes</taxon>
        <taxon>Agaricomycetidae</taxon>
        <taxon>Agaricales</taxon>
        <taxon>Agaricineae</taxon>
        <taxon>Agaricaceae</taxon>
        <taxon>Macrolepiota</taxon>
    </lineage>
</organism>
<keyword evidence="1" id="KW-0408">Iron</keyword>
<dbReference type="GO" id="GO:0046872">
    <property type="term" value="F:metal ion binding"/>
    <property type="evidence" value="ECO:0007669"/>
    <property type="project" value="UniProtKB-KW"/>
</dbReference>
<reference evidence="3" key="1">
    <citation type="submission" date="2020-11" db="EMBL/GenBank/DDBJ databases">
        <authorList>
            <consortium name="DOE Joint Genome Institute"/>
            <person name="Ahrendt S."/>
            <person name="Riley R."/>
            <person name="Andreopoulos W."/>
            <person name="Labutti K."/>
            <person name="Pangilinan J."/>
            <person name="Ruiz-Duenas F.J."/>
            <person name="Barrasa J.M."/>
            <person name="Sanchez-Garcia M."/>
            <person name="Camarero S."/>
            <person name="Miyauchi S."/>
            <person name="Serrano A."/>
            <person name="Linde D."/>
            <person name="Babiker R."/>
            <person name="Drula E."/>
            <person name="Ayuso-Fernandez I."/>
            <person name="Pacheco R."/>
            <person name="Padilla G."/>
            <person name="Ferreira P."/>
            <person name="Barriuso J."/>
            <person name="Kellner H."/>
            <person name="Castanera R."/>
            <person name="Alfaro M."/>
            <person name="Ramirez L."/>
            <person name="Pisabarro A.G."/>
            <person name="Kuo A."/>
            <person name="Tritt A."/>
            <person name="Lipzen A."/>
            <person name="He G."/>
            <person name="Yan M."/>
            <person name="Ng V."/>
            <person name="Cullen D."/>
            <person name="Martin F."/>
            <person name="Rosso M.-N."/>
            <person name="Henrissat B."/>
            <person name="Hibbett D."/>
            <person name="Martinez A.T."/>
            <person name="Grigoriev I.V."/>
        </authorList>
    </citation>
    <scope>NUCLEOTIDE SEQUENCE</scope>
    <source>
        <strain evidence="3">MF-IS2</strain>
    </source>
</reference>
<name>A0A9P6BW48_9AGAR</name>